<evidence type="ECO:0000256" key="1">
    <source>
        <dbReference type="SAM" id="MobiDB-lite"/>
    </source>
</evidence>
<dbReference type="AlphaFoldDB" id="A0A9Q3BMG8"/>
<organism evidence="2 3">
    <name type="scientific">Austropuccinia psidii MF-1</name>
    <dbReference type="NCBI Taxonomy" id="1389203"/>
    <lineage>
        <taxon>Eukaryota</taxon>
        <taxon>Fungi</taxon>
        <taxon>Dikarya</taxon>
        <taxon>Basidiomycota</taxon>
        <taxon>Pucciniomycotina</taxon>
        <taxon>Pucciniomycetes</taxon>
        <taxon>Pucciniales</taxon>
        <taxon>Sphaerophragmiaceae</taxon>
        <taxon>Austropuccinia</taxon>
    </lineage>
</organism>
<accession>A0A9Q3BMG8</accession>
<feature type="region of interest" description="Disordered" evidence="1">
    <location>
        <begin position="99"/>
        <end position="122"/>
    </location>
</feature>
<feature type="region of interest" description="Disordered" evidence="1">
    <location>
        <begin position="1"/>
        <end position="60"/>
    </location>
</feature>
<dbReference type="Proteomes" id="UP000765509">
    <property type="component" value="Unassembled WGS sequence"/>
</dbReference>
<comment type="caution">
    <text evidence="2">The sequence shown here is derived from an EMBL/GenBank/DDBJ whole genome shotgun (WGS) entry which is preliminary data.</text>
</comment>
<reference evidence="2" key="1">
    <citation type="submission" date="2021-03" db="EMBL/GenBank/DDBJ databases">
        <title>Draft genome sequence of rust myrtle Austropuccinia psidii MF-1, a brazilian biotype.</title>
        <authorList>
            <person name="Quecine M.C."/>
            <person name="Pachon D.M.R."/>
            <person name="Bonatelli M.L."/>
            <person name="Correr F.H."/>
            <person name="Franceschini L.M."/>
            <person name="Leite T.F."/>
            <person name="Margarido G.R.A."/>
            <person name="Almeida C.A."/>
            <person name="Ferrarezi J.A."/>
            <person name="Labate C.A."/>
        </authorList>
    </citation>
    <scope>NUCLEOTIDE SEQUENCE</scope>
    <source>
        <strain evidence="2">MF-1</strain>
    </source>
</reference>
<dbReference type="EMBL" id="AVOT02001622">
    <property type="protein sequence ID" value="MBW0467582.1"/>
    <property type="molecule type" value="Genomic_DNA"/>
</dbReference>
<evidence type="ECO:0000313" key="2">
    <source>
        <dbReference type="EMBL" id="MBW0467582.1"/>
    </source>
</evidence>
<proteinExistence type="predicted"/>
<evidence type="ECO:0000313" key="3">
    <source>
        <dbReference type="Proteomes" id="UP000765509"/>
    </source>
</evidence>
<protein>
    <submittedName>
        <fullName evidence="2">Uncharacterized protein</fullName>
    </submittedName>
</protein>
<name>A0A9Q3BMG8_9BASI</name>
<sequence>MKMVHTTNRSNYSVQTNRSGQGRGNTRTRPGRPSSRKAHFEDSRVSPHSPRSVPETFDISSEPELIQVNALRVEPLSSGSHRNIEFPVQDVVQRSQGRGVGNISKPLAGGHELLLTHQEHSG</sequence>
<keyword evidence="3" id="KW-1185">Reference proteome</keyword>
<feature type="compositionally biased region" description="Polar residues" evidence="1">
    <location>
        <begin position="1"/>
        <end position="19"/>
    </location>
</feature>
<gene>
    <name evidence="2" type="ORF">O181_007297</name>
</gene>
<feature type="compositionally biased region" description="Low complexity" evidence="1">
    <location>
        <begin position="24"/>
        <end position="33"/>
    </location>
</feature>